<dbReference type="SMART" id="SM00955">
    <property type="entry name" value="RNB"/>
    <property type="match status" value="1"/>
</dbReference>
<proteinExistence type="predicted"/>
<accession>A0A7S1BIH6</accession>
<gene>
    <name evidence="2" type="ORF">CHYS00102_LOCUS14301</name>
</gene>
<protein>
    <recommendedName>
        <fullName evidence="1">RNB domain-containing protein</fullName>
    </recommendedName>
</protein>
<dbReference type="PANTHER" id="PTHR23355">
    <property type="entry name" value="RIBONUCLEASE"/>
    <property type="match status" value="1"/>
</dbReference>
<evidence type="ECO:0000313" key="2">
    <source>
        <dbReference type="EMBL" id="CAD8887103.1"/>
    </source>
</evidence>
<dbReference type="SUPFAM" id="SSF50249">
    <property type="entry name" value="Nucleic acid-binding proteins"/>
    <property type="match status" value="1"/>
</dbReference>
<dbReference type="Pfam" id="PF00773">
    <property type="entry name" value="RNB"/>
    <property type="match status" value="1"/>
</dbReference>
<dbReference type="InterPro" id="IPR050180">
    <property type="entry name" value="RNR_Ribonuclease"/>
</dbReference>
<feature type="domain" description="RNB" evidence="1">
    <location>
        <begin position="1"/>
        <end position="294"/>
    </location>
</feature>
<evidence type="ECO:0000259" key="1">
    <source>
        <dbReference type="SMART" id="SM00955"/>
    </source>
</evidence>
<dbReference type="GO" id="GO:0006402">
    <property type="term" value="P:mRNA catabolic process"/>
    <property type="evidence" value="ECO:0007669"/>
    <property type="project" value="TreeGrafter"/>
</dbReference>
<dbReference type="InterPro" id="IPR022966">
    <property type="entry name" value="RNase_II/R_CS"/>
</dbReference>
<sequence>MLPRPLCEIACSLNENVDRLAFSCIWTMNMDGTMLSEGGDGHVWYGRTVIRSCARLDYSTAQNIIEEKVAPPSSYGDHGDMDEDLWPLSRRPTGGHSVTDVASDVRVMHKIAQARRKLRFQNGAFALHGIKLAFRLGPAGQPEVCSPYPIRDSNRLVEEYMLLANYLVAQRLLTHAGGIALIRRHAEPSDEGLEEVAAASEAEGLDIDVTNSTTLQESLSRLEAECNDPMILQTITALLTTPMKNAEYIAAGCVPEEEWRHFALNIPYYTHFTSPIRRYADVQVHRILLATIEGKVSKYYLSENDIHAAAKHCNERNMSSKKAQERADRVFLAIYLKKRPMMSEIATVTSMGKESFTVLVLSTGVTQKVNIPRDHPLVKFQHFAGERRIHLVPLAGHACDWTSMNIVMFAKIVVSCHCTEAGPIDVLVKIVGPYCGD</sequence>
<organism evidence="2">
    <name type="scientific">Corethron hystrix</name>
    <dbReference type="NCBI Taxonomy" id="216773"/>
    <lineage>
        <taxon>Eukaryota</taxon>
        <taxon>Sar</taxon>
        <taxon>Stramenopiles</taxon>
        <taxon>Ochrophyta</taxon>
        <taxon>Bacillariophyta</taxon>
        <taxon>Coscinodiscophyceae</taxon>
        <taxon>Corethrophycidae</taxon>
        <taxon>Corethrales</taxon>
        <taxon>Corethraceae</taxon>
        <taxon>Corethron</taxon>
    </lineage>
</organism>
<dbReference type="InterPro" id="IPR001900">
    <property type="entry name" value="RNase_II/R"/>
</dbReference>
<dbReference type="AlphaFoldDB" id="A0A7S1BIH6"/>
<dbReference type="PANTHER" id="PTHR23355:SF9">
    <property type="entry name" value="DIS3-LIKE EXONUCLEASE 2"/>
    <property type="match status" value="1"/>
</dbReference>
<dbReference type="GO" id="GO:0000932">
    <property type="term" value="C:P-body"/>
    <property type="evidence" value="ECO:0007669"/>
    <property type="project" value="TreeGrafter"/>
</dbReference>
<dbReference type="GO" id="GO:0000175">
    <property type="term" value="F:3'-5'-RNA exonuclease activity"/>
    <property type="evidence" value="ECO:0007669"/>
    <property type="project" value="TreeGrafter"/>
</dbReference>
<dbReference type="GO" id="GO:0003723">
    <property type="term" value="F:RNA binding"/>
    <property type="evidence" value="ECO:0007669"/>
    <property type="project" value="InterPro"/>
</dbReference>
<name>A0A7S1BIH6_9STRA</name>
<reference evidence="2" key="1">
    <citation type="submission" date="2021-01" db="EMBL/GenBank/DDBJ databases">
        <authorList>
            <person name="Corre E."/>
            <person name="Pelletier E."/>
            <person name="Niang G."/>
            <person name="Scheremetjew M."/>
            <person name="Finn R."/>
            <person name="Kale V."/>
            <person name="Holt S."/>
            <person name="Cochrane G."/>
            <person name="Meng A."/>
            <person name="Brown T."/>
            <person name="Cohen L."/>
        </authorList>
    </citation>
    <scope>NUCLEOTIDE SEQUENCE</scope>
    <source>
        <strain evidence="2">308</strain>
    </source>
</reference>
<dbReference type="InterPro" id="IPR012340">
    <property type="entry name" value="NA-bd_OB-fold"/>
</dbReference>
<dbReference type="EMBL" id="HBFR01019857">
    <property type="protein sequence ID" value="CAD8887103.1"/>
    <property type="molecule type" value="Transcribed_RNA"/>
</dbReference>
<dbReference type="PROSITE" id="PS01175">
    <property type="entry name" value="RIBONUCLEASE_II"/>
    <property type="match status" value="1"/>
</dbReference>